<gene>
    <name evidence="2" type="ORF">J5X90_05100</name>
</gene>
<organism evidence="2 3">
    <name type="scientific">Pseudoalteromonas viridis</name>
    <dbReference type="NCBI Taxonomy" id="339617"/>
    <lineage>
        <taxon>Bacteria</taxon>
        <taxon>Pseudomonadati</taxon>
        <taxon>Pseudomonadota</taxon>
        <taxon>Gammaproteobacteria</taxon>
        <taxon>Alteromonadales</taxon>
        <taxon>Pseudoalteromonadaceae</taxon>
        <taxon>Pseudoalteromonas</taxon>
    </lineage>
</organism>
<evidence type="ECO:0000256" key="1">
    <source>
        <dbReference type="SAM" id="MobiDB-lite"/>
    </source>
</evidence>
<feature type="region of interest" description="Disordered" evidence="1">
    <location>
        <begin position="25"/>
        <end position="53"/>
    </location>
</feature>
<sequence>MKNTIKKKHLKTLNAFSLKAVAGASGVSGGGGQVDPQFAPIDPAFLKGQNKPN</sequence>
<protein>
    <submittedName>
        <fullName evidence="2">Uncharacterized protein</fullName>
    </submittedName>
</protein>
<accession>A0ABX7VB53</accession>
<reference evidence="2 3" key="1">
    <citation type="submission" date="2021-03" db="EMBL/GenBank/DDBJ databases">
        <title>Complete Genome of Pseudoalteromonas viridis Strain BBR56, a new biocontrol bacterial candidate.</title>
        <authorList>
            <person name="Handayani D.P."/>
            <person name="Isnansetyo A."/>
            <person name="Istiqomah I."/>
            <person name="Jumina J."/>
        </authorList>
    </citation>
    <scope>NUCLEOTIDE SEQUENCE [LARGE SCALE GENOMIC DNA]</scope>
    <source>
        <strain evidence="2 3">BBR56</strain>
    </source>
</reference>
<dbReference type="Proteomes" id="UP000665025">
    <property type="component" value="Chromosome 1"/>
</dbReference>
<dbReference type="EMBL" id="CP072425">
    <property type="protein sequence ID" value="QTL36425.1"/>
    <property type="molecule type" value="Genomic_DNA"/>
</dbReference>
<name>A0ABX7VB53_9GAMM</name>
<keyword evidence="3" id="KW-1185">Reference proteome</keyword>
<evidence type="ECO:0000313" key="3">
    <source>
        <dbReference type="Proteomes" id="UP000665025"/>
    </source>
</evidence>
<proteinExistence type="predicted"/>
<evidence type="ECO:0000313" key="2">
    <source>
        <dbReference type="EMBL" id="QTL36425.1"/>
    </source>
</evidence>
<dbReference type="RefSeq" id="WP_164518247.1">
    <property type="nucleotide sequence ID" value="NZ_CP072425.1"/>
</dbReference>